<name>A0A853AH16_9PSEU</name>
<protein>
    <submittedName>
        <fullName evidence="1">Uncharacterized protein</fullName>
    </submittedName>
</protein>
<sequence length="32" mass="3098">MRVAVNTGELDVFGALCPGSAVDVSAFGAGVS</sequence>
<accession>A0A853AH16</accession>
<evidence type="ECO:0000313" key="1">
    <source>
        <dbReference type="EMBL" id="NYI83278.1"/>
    </source>
</evidence>
<proteinExistence type="predicted"/>
<dbReference type="EMBL" id="JACCFJ010000001">
    <property type="protein sequence ID" value="NYI83278.1"/>
    <property type="molecule type" value="Genomic_DNA"/>
</dbReference>
<keyword evidence="2" id="KW-1185">Reference proteome</keyword>
<gene>
    <name evidence="1" type="ORF">HNR68_001908</name>
</gene>
<dbReference type="Proteomes" id="UP000587002">
    <property type="component" value="Unassembled WGS sequence"/>
</dbReference>
<dbReference type="AlphaFoldDB" id="A0A853AH16"/>
<comment type="caution">
    <text evidence="1">The sequence shown here is derived from an EMBL/GenBank/DDBJ whole genome shotgun (WGS) entry which is preliminary data.</text>
</comment>
<evidence type="ECO:0000313" key="2">
    <source>
        <dbReference type="Proteomes" id="UP000587002"/>
    </source>
</evidence>
<reference evidence="1 2" key="1">
    <citation type="submission" date="2020-07" db="EMBL/GenBank/DDBJ databases">
        <title>Sequencing the genomes of 1000 actinobacteria strains.</title>
        <authorList>
            <person name="Klenk H.-P."/>
        </authorList>
    </citation>
    <scope>NUCLEOTIDE SEQUENCE [LARGE SCALE GENOMIC DNA]</scope>
    <source>
        <strain evidence="1 2">DSM 44065</strain>
    </source>
</reference>
<organism evidence="1 2">
    <name type="scientific">Saccharopolyspora hordei</name>
    <dbReference type="NCBI Taxonomy" id="1838"/>
    <lineage>
        <taxon>Bacteria</taxon>
        <taxon>Bacillati</taxon>
        <taxon>Actinomycetota</taxon>
        <taxon>Actinomycetes</taxon>
        <taxon>Pseudonocardiales</taxon>
        <taxon>Pseudonocardiaceae</taxon>
        <taxon>Saccharopolyspora</taxon>
    </lineage>
</organism>